<dbReference type="SUPFAM" id="SSF53756">
    <property type="entry name" value="UDP-Glycosyltransferase/glycogen phosphorylase"/>
    <property type="match status" value="1"/>
</dbReference>
<sequence length="329" mass="38772">MIPKVGLLYDYNYKIGTGHKYRMKALSEYLNRSGIFYKEFPNFFYETVYKNKDQTEFINRILSENLDVVLFDLSTELYIKESKYDLVSIINNLKIANKNVVLIDGIFKEDCLHKNVSTKSDLIIIPYFLAKEEKFITTLGNKFLLGEEYFIYSYTINTLKSKKVKKEDFILISLGGSYSKDMYNLLDFVTSDPYLNKFEYKIITPDKRIRDMFHNQNIHVLNLMEYQNFLYLLKKAKLVITSTGLTKYEALSLNTPVIVWSQDKRFKTYHKKLEKFLPLKYCDSIEELSISVEKLLSSTFNYNLPTKGGEKICKILTKLLYSEREKLQN</sequence>
<dbReference type="AlphaFoldDB" id="A0A285N731"/>
<keyword evidence="1" id="KW-0808">Transferase</keyword>
<protein>
    <submittedName>
        <fullName evidence="1">Spore coat polysaccharide biosynthesis protein SpsG, predicted glycosyltransferase</fullName>
    </submittedName>
</protein>
<reference evidence="2" key="1">
    <citation type="submission" date="2017-09" db="EMBL/GenBank/DDBJ databases">
        <authorList>
            <person name="Varghese N."/>
            <person name="Submissions S."/>
        </authorList>
    </citation>
    <scope>NUCLEOTIDE SEQUENCE [LARGE SCALE GENOMIC DNA]</scope>
    <source>
        <strain evidence="2">DSM 15103</strain>
    </source>
</reference>
<proteinExistence type="predicted"/>
<evidence type="ECO:0000313" key="2">
    <source>
        <dbReference type="Proteomes" id="UP000219036"/>
    </source>
</evidence>
<dbReference type="OrthoDB" id="6290225at2"/>
<accession>A0A285N731</accession>
<organism evidence="1 2">
    <name type="scientific">Persephonella hydrogeniphila</name>
    <dbReference type="NCBI Taxonomy" id="198703"/>
    <lineage>
        <taxon>Bacteria</taxon>
        <taxon>Pseudomonadati</taxon>
        <taxon>Aquificota</taxon>
        <taxon>Aquificia</taxon>
        <taxon>Aquificales</taxon>
        <taxon>Hydrogenothermaceae</taxon>
        <taxon>Persephonella</taxon>
    </lineage>
</organism>
<dbReference type="RefSeq" id="WP_096999649.1">
    <property type="nucleotide sequence ID" value="NZ_OBEI01000001.1"/>
</dbReference>
<keyword evidence="2" id="KW-1185">Reference proteome</keyword>
<name>A0A285N731_9AQUI</name>
<dbReference type="EMBL" id="OBEI01000001">
    <property type="protein sequence ID" value="SNZ03776.1"/>
    <property type="molecule type" value="Genomic_DNA"/>
</dbReference>
<dbReference type="Gene3D" id="3.40.50.2000">
    <property type="entry name" value="Glycogen Phosphorylase B"/>
    <property type="match status" value="1"/>
</dbReference>
<dbReference type="GO" id="GO:0016740">
    <property type="term" value="F:transferase activity"/>
    <property type="evidence" value="ECO:0007669"/>
    <property type="project" value="UniProtKB-KW"/>
</dbReference>
<dbReference type="Proteomes" id="UP000219036">
    <property type="component" value="Unassembled WGS sequence"/>
</dbReference>
<gene>
    <name evidence="1" type="ORF">SAMN06265182_0469</name>
</gene>
<evidence type="ECO:0000313" key="1">
    <source>
        <dbReference type="EMBL" id="SNZ03776.1"/>
    </source>
</evidence>